<evidence type="ECO:0008006" key="8">
    <source>
        <dbReference type="Google" id="ProtNLM"/>
    </source>
</evidence>
<feature type="domain" description="Quercetin 2,3-dioxygenase C-terminal cupin" evidence="5">
    <location>
        <begin position="243"/>
        <end position="319"/>
    </location>
</feature>
<feature type="chain" id="PRO_5005191684" description="Pirin N-terminal domain-containing protein" evidence="3">
    <location>
        <begin position="18"/>
        <end position="335"/>
    </location>
</feature>
<sequence length="335" mass="36588">MLLFWSASIALSSFTLAASSKLLLPTCPAAFNLTPQPSDPTRSFSVSSVSARAPARAVCSSSAAGMGLLKVPAENLFVSEPDPLLFGNDENAENDPTWTNGNWLKSRFHFSFAEYHDPQRSQYGVLRVMNDDLVQPNRGFGTHGHRNMEIVTYVVEGALTHQDSMGTAETLERGSVQFMTAGTGVRHSEHNRDKARPLRFIQIWINPVQLGLQPNYGSLRGSLDQRHNKLAHLVSPVDKLNKMGEAGEIKINQDAHIYVAELDTGRQVALSLSEGRMAYVLCVEGALSMEGPFGKESLTKHDAARVDGSGAITFSALENEDKEPGHVLIVEMAQK</sequence>
<protein>
    <recommendedName>
        <fullName evidence="8">Pirin N-terminal domain-containing protein</fullName>
    </recommendedName>
</protein>
<name>A0A0G4H809_VITBC</name>
<dbReference type="Pfam" id="PF17954">
    <property type="entry name" value="Pirin_C_2"/>
    <property type="match status" value="1"/>
</dbReference>
<comment type="similarity">
    <text evidence="1 2">Belongs to the pirin family.</text>
</comment>
<feature type="signal peptide" evidence="3">
    <location>
        <begin position="1"/>
        <end position="17"/>
    </location>
</feature>
<dbReference type="Gene3D" id="2.60.120.10">
    <property type="entry name" value="Jelly Rolls"/>
    <property type="match status" value="2"/>
</dbReference>
<dbReference type="PANTHER" id="PTHR43212">
    <property type="entry name" value="QUERCETIN 2,3-DIOXYGENASE"/>
    <property type="match status" value="1"/>
</dbReference>
<dbReference type="OrthoDB" id="198735at2759"/>
<evidence type="ECO:0000256" key="1">
    <source>
        <dbReference type="ARBA" id="ARBA00008416"/>
    </source>
</evidence>
<dbReference type="InterPro" id="IPR003829">
    <property type="entry name" value="Pirin_N_dom"/>
</dbReference>
<keyword evidence="7" id="KW-1185">Reference proteome</keyword>
<dbReference type="SUPFAM" id="SSF51182">
    <property type="entry name" value="RmlC-like cupins"/>
    <property type="match status" value="1"/>
</dbReference>
<evidence type="ECO:0000259" key="5">
    <source>
        <dbReference type="Pfam" id="PF17954"/>
    </source>
</evidence>
<dbReference type="AlphaFoldDB" id="A0A0G4H809"/>
<dbReference type="InterPro" id="IPR041602">
    <property type="entry name" value="Quercetinase_C"/>
</dbReference>
<evidence type="ECO:0000313" key="6">
    <source>
        <dbReference type="EMBL" id="CEM39827.1"/>
    </source>
</evidence>
<proteinExistence type="inferred from homology"/>
<dbReference type="Proteomes" id="UP000041254">
    <property type="component" value="Unassembled WGS sequence"/>
</dbReference>
<dbReference type="STRING" id="1169540.A0A0G4H809"/>
<dbReference type="InParanoid" id="A0A0G4H809"/>
<reference evidence="6 7" key="1">
    <citation type="submission" date="2014-11" db="EMBL/GenBank/DDBJ databases">
        <authorList>
            <person name="Zhu J."/>
            <person name="Qi W."/>
            <person name="Song R."/>
        </authorList>
    </citation>
    <scope>NUCLEOTIDE SEQUENCE [LARGE SCALE GENOMIC DNA]</scope>
</reference>
<evidence type="ECO:0000256" key="2">
    <source>
        <dbReference type="RuleBase" id="RU003457"/>
    </source>
</evidence>
<feature type="domain" description="Pirin N-terminal" evidence="4">
    <location>
        <begin position="100"/>
        <end position="205"/>
    </location>
</feature>
<dbReference type="PANTHER" id="PTHR43212:SF3">
    <property type="entry name" value="QUERCETIN 2,3-DIOXYGENASE"/>
    <property type="match status" value="1"/>
</dbReference>
<dbReference type="Pfam" id="PF02678">
    <property type="entry name" value="Pirin"/>
    <property type="match status" value="1"/>
</dbReference>
<dbReference type="InterPro" id="IPR014710">
    <property type="entry name" value="RmlC-like_jellyroll"/>
</dbReference>
<dbReference type="EMBL" id="CDMY01001052">
    <property type="protein sequence ID" value="CEM39827.1"/>
    <property type="molecule type" value="Genomic_DNA"/>
</dbReference>
<keyword evidence="3" id="KW-0732">Signal</keyword>
<dbReference type="InterPro" id="IPR011051">
    <property type="entry name" value="RmlC_Cupin_sf"/>
</dbReference>
<organism evidence="6 7">
    <name type="scientific">Vitrella brassicaformis (strain CCMP3155)</name>
    <dbReference type="NCBI Taxonomy" id="1169540"/>
    <lineage>
        <taxon>Eukaryota</taxon>
        <taxon>Sar</taxon>
        <taxon>Alveolata</taxon>
        <taxon>Colpodellida</taxon>
        <taxon>Vitrellaceae</taxon>
        <taxon>Vitrella</taxon>
    </lineage>
</organism>
<dbReference type="InterPro" id="IPR012093">
    <property type="entry name" value="Pirin"/>
</dbReference>
<accession>A0A0G4H809</accession>
<gene>
    <name evidence="6" type="ORF">Vbra_19795</name>
</gene>
<evidence type="ECO:0000256" key="3">
    <source>
        <dbReference type="SAM" id="SignalP"/>
    </source>
</evidence>
<evidence type="ECO:0000259" key="4">
    <source>
        <dbReference type="Pfam" id="PF02678"/>
    </source>
</evidence>
<dbReference type="OMA" id="NLRVWND"/>
<dbReference type="CDD" id="cd02910">
    <property type="entry name" value="cupin_Yhhw_N"/>
    <property type="match status" value="1"/>
</dbReference>
<evidence type="ECO:0000313" key="7">
    <source>
        <dbReference type="Proteomes" id="UP000041254"/>
    </source>
</evidence>
<dbReference type="VEuPathDB" id="CryptoDB:Vbra_19795"/>